<evidence type="ECO:0000313" key="2">
    <source>
        <dbReference type="EMBL" id="GGH03513.1"/>
    </source>
</evidence>
<proteinExistence type="predicted"/>
<feature type="transmembrane region" description="Helical" evidence="1">
    <location>
        <begin position="30"/>
        <end position="56"/>
    </location>
</feature>
<dbReference type="InterPro" id="IPR035287">
    <property type="entry name" value="DUF5362"/>
</dbReference>
<feature type="transmembrane region" description="Helical" evidence="1">
    <location>
        <begin position="68"/>
        <end position="89"/>
    </location>
</feature>
<feature type="transmembrane region" description="Helical" evidence="1">
    <location>
        <begin position="120"/>
        <end position="146"/>
    </location>
</feature>
<protein>
    <recommendedName>
        <fullName evidence="4">DUF5362 domain-containing protein</fullName>
    </recommendedName>
</protein>
<dbReference type="EMBL" id="BMJW01000003">
    <property type="protein sequence ID" value="GGH03513.1"/>
    <property type="molecule type" value="Genomic_DNA"/>
</dbReference>
<keyword evidence="1" id="KW-0472">Membrane</keyword>
<evidence type="ECO:0000313" key="3">
    <source>
        <dbReference type="Proteomes" id="UP000633278"/>
    </source>
</evidence>
<evidence type="ECO:0008006" key="4">
    <source>
        <dbReference type="Google" id="ProtNLM"/>
    </source>
</evidence>
<reference evidence="2" key="2">
    <citation type="submission" date="2020-09" db="EMBL/GenBank/DDBJ databases">
        <authorList>
            <person name="Sun Q."/>
            <person name="Zhou Y."/>
        </authorList>
    </citation>
    <scope>NUCLEOTIDE SEQUENCE</scope>
    <source>
        <strain evidence="2">CGMCC 1.15763</strain>
    </source>
</reference>
<evidence type="ECO:0000256" key="1">
    <source>
        <dbReference type="SAM" id="Phobius"/>
    </source>
</evidence>
<organism evidence="2 3">
    <name type="scientific">Polaribacter pacificus</name>
    <dbReference type="NCBI Taxonomy" id="1775173"/>
    <lineage>
        <taxon>Bacteria</taxon>
        <taxon>Pseudomonadati</taxon>
        <taxon>Bacteroidota</taxon>
        <taxon>Flavobacteriia</taxon>
        <taxon>Flavobacteriales</taxon>
        <taxon>Flavobacteriaceae</taxon>
    </lineage>
</organism>
<keyword evidence="1" id="KW-0812">Transmembrane</keyword>
<keyword evidence="3" id="KW-1185">Reference proteome</keyword>
<dbReference type="RefSeq" id="WP_188599507.1">
    <property type="nucleotide sequence ID" value="NZ_BMJW01000003.1"/>
</dbReference>
<sequence length="147" mass="16724">MEEHKGLDLKMSLNDASKAYLKETAKWSQFLAIVGFVGIGIMVIASFFMGIIFSALPNNEELPEDFGPYMTIVYLIMALIYFFPVLYLYKFSVKLKQSLQSQDEDVLSEAFLNLKSMFKFMGVLTILLIALYILIFLFGIIAVFIAM</sequence>
<dbReference type="AlphaFoldDB" id="A0A917I2M3"/>
<reference evidence="2" key="1">
    <citation type="journal article" date="2014" name="Int. J. Syst. Evol. Microbiol.">
        <title>Complete genome sequence of Corynebacterium casei LMG S-19264T (=DSM 44701T), isolated from a smear-ripened cheese.</title>
        <authorList>
            <consortium name="US DOE Joint Genome Institute (JGI-PGF)"/>
            <person name="Walter F."/>
            <person name="Albersmeier A."/>
            <person name="Kalinowski J."/>
            <person name="Ruckert C."/>
        </authorList>
    </citation>
    <scope>NUCLEOTIDE SEQUENCE</scope>
    <source>
        <strain evidence="2">CGMCC 1.15763</strain>
    </source>
</reference>
<name>A0A917I2M3_9FLAO</name>
<gene>
    <name evidence="2" type="ORF">GCM10011416_23070</name>
</gene>
<comment type="caution">
    <text evidence="2">The sequence shown here is derived from an EMBL/GenBank/DDBJ whole genome shotgun (WGS) entry which is preliminary data.</text>
</comment>
<accession>A0A917I2M3</accession>
<keyword evidence="1" id="KW-1133">Transmembrane helix</keyword>
<dbReference type="Pfam" id="PF17319">
    <property type="entry name" value="DUF5362"/>
    <property type="match status" value="1"/>
</dbReference>
<dbReference type="Proteomes" id="UP000633278">
    <property type="component" value="Unassembled WGS sequence"/>
</dbReference>